<reference evidence="1" key="1">
    <citation type="submission" date="2020-06" db="EMBL/GenBank/DDBJ databases">
        <authorList>
            <person name="Li T."/>
            <person name="Hu X."/>
            <person name="Zhang T."/>
            <person name="Song X."/>
            <person name="Zhang H."/>
            <person name="Dai N."/>
            <person name="Sheng W."/>
            <person name="Hou X."/>
            <person name="Wei L."/>
        </authorList>
    </citation>
    <scope>NUCLEOTIDE SEQUENCE</scope>
    <source>
        <strain evidence="1">G02</strain>
        <tissue evidence="1">Leaf</tissue>
    </source>
</reference>
<comment type="caution">
    <text evidence="1">The sequence shown here is derived from an EMBL/GenBank/DDBJ whole genome shotgun (WGS) entry which is preliminary data.</text>
</comment>
<gene>
    <name evidence="1" type="ORF">Sradi_5950000</name>
</gene>
<organism evidence="1">
    <name type="scientific">Sesamum radiatum</name>
    <name type="common">Black benniseed</name>
    <dbReference type="NCBI Taxonomy" id="300843"/>
    <lineage>
        <taxon>Eukaryota</taxon>
        <taxon>Viridiplantae</taxon>
        <taxon>Streptophyta</taxon>
        <taxon>Embryophyta</taxon>
        <taxon>Tracheophyta</taxon>
        <taxon>Spermatophyta</taxon>
        <taxon>Magnoliopsida</taxon>
        <taxon>eudicotyledons</taxon>
        <taxon>Gunneridae</taxon>
        <taxon>Pentapetalae</taxon>
        <taxon>asterids</taxon>
        <taxon>lamiids</taxon>
        <taxon>Lamiales</taxon>
        <taxon>Pedaliaceae</taxon>
        <taxon>Sesamum</taxon>
    </lineage>
</organism>
<proteinExistence type="predicted"/>
<dbReference type="AlphaFoldDB" id="A0AAW2KTV5"/>
<name>A0AAW2KTV5_SESRA</name>
<reference evidence="1" key="2">
    <citation type="journal article" date="2024" name="Plant">
        <title>Genomic evolution and insights into agronomic trait innovations of Sesamum species.</title>
        <authorList>
            <person name="Miao H."/>
            <person name="Wang L."/>
            <person name="Qu L."/>
            <person name="Liu H."/>
            <person name="Sun Y."/>
            <person name="Le M."/>
            <person name="Wang Q."/>
            <person name="Wei S."/>
            <person name="Zheng Y."/>
            <person name="Lin W."/>
            <person name="Duan Y."/>
            <person name="Cao H."/>
            <person name="Xiong S."/>
            <person name="Wang X."/>
            <person name="Wei L."/>
            <person name="Li C."/>
            <person name="Ma Q."/>
            <person name="Ju M."/>
            <person name="Zhao R."/>
            <person name="Li G."/>
            <person name="Mu C."/>
            <person name="Tian Q."/>
            <person name="Mei H."/>
            <person name="Zhang T."/>
            <person name="Gao T."/>
            <person name="Zhang H."/>
        </authorList>
    </citation>
    <scope>NUCLEOTIDE SEQUENCE</scope>
    <source>
        <strain evidence="1">G02</strain>
    </source>
</reference>
<dbReference type="EMBL" id="JACGWJ010000027">
    <property type="protein sequence ID" value="KAL0310077.1"/>
    <property type="molecule type" value="Genomic_DNA"/>
</dbReference>
<accession>A0AAW2KTV5</accession>
<sequence length="92" mass="9998">MSGPLPLPPTSHPTLTAKGVLRFSFDEIASACHNFSPERCMSEGLSSVIYRASFAEDASGSRKLEAVTVHRDSPFGCIETGIMHSSFYTWST</sequence>
<protein>
    <submittedName>
        <fullName evidence="1">Uncharacterized protein</fullName>
    </submittedName>
</protein>
<evidence type="ECO:0000313" key="1">
    <source>
        <dbReference type="EMBL" id="KAL0310077.1"/>
    </source>
</evidence>